<feature type="chain" id="PRO_5001945402" description="Lipase" evidence="8">
    <location>
        <begin position="18"/>
        <end position="394"/>
    </location>
</feature>
<keyword evidence="5" id="KW-0325">Glycoprotein</keyword>
<keyword evidence="4" id="KW-0443">Lipid metabolism</keyword>
<protein>
    <recommendedName>
        <fullName evidence="6">Lipase</fullName>
    </recommendedName>
</protein>
<dbReference type="SUPFAM" id="SSF53474">
    <property type="entry name" value="alpha/beta-Hydrolases"/>
    <property type="match status" value="1"/>
</dbReference>
<dbReference type="Gene3D" id="3.40.50.1820">
    <property type="entry name" value="alpha/beta hydrolase"/>
    <property type="match status" value="1"/>
</dbReference>
<dbReference type="GO" id="GO:0016788">
    <property type="term" value="F:hydrolase activity, acting on ester bonds"/>
    <property type="evidence" value="ECO:0007669"/>
    <property type="project" value="InterPro"/>
</dbReference>
<evidence type="ECO:0000256" key="6">
    <source>
        <dbReference type="PIRNR" id="PIRNR000862"/>
    </source>
</evidence>
<dbReference type="AlphaFoldDB" id="A0A098LWP9"/>
<feature type="active site" description="Nucleophile" evidence="7">
    <location>
        <position position="171"/>
    </location>
</feature>
<dbReference type="InterPro" id="IPR025483">
    <property type="entry name" value="Lipase_euk"/>
</dbReference>
<keyword evidence="2 8" id="KW-0732">Signal</keyword>
<sequence>MWLVLAVMCLIQQAVTSEEPIKGRRLNPQYLMNISQIIQYWGYPSEEYEILTADGYYLRANRIPNGIHSLEKTGPKPVVLLVPGLVVEGRCWVINLPSNSLGFVLADAGYDVWIINNRGTTWSRRHQNLTTDQEEFWDFSFHEMGIYDIPATINFILQKTKQDSLYYIGHSQGAALGLISFSTFPQLAQKINLLICFGPAYTLEDSKGISNYILRLPYKVKQFLWGNKEFRFLSNRQKNISAILCTLPGIDNLCIQIYYSFVGFNENNINMSRIDLYSATFPDFASVKTIFHWSQVVESNEFKYFDYGNKNRAVYNMIKPPFYNIGDITVPTAVWSGGNDIIVRPKDIDRLLPRLTNLVFHKYIPSWDHADFIWGLDAPKYLYGDLFQLMKKYR</sequence>
<feature type="active site" description="Charge relay system" evidence="7">
    <location>
        <position position="340"/>
    </location>
</feature>
<keyword evidence="3 6" id="KW-0442">Lipid degradation</keyword>
<dbReference type="PIRSF" id="PIRSF000862">
    <property type="entry name" value="Steryl_ester_lip"/>
    <property type="match status" value="1"/>
</dbReference>
<name>A0A098LWP9_PYTRG</name>
<feature type="active site" description="Charge relay system" evidence="7">
    <location>
        <position position="369"/>
    </location>
</feature>
<evidence type="ECO:0000256" key="4">
    <source>
        <dbReference type="ARBA" id="ARBA00023098"/>
    </source>
</evidence>
<comment type="similarity">
    <text evidence="1 6">Belongs to the AB hydrolase superfamily. Lipase family.</text>
</comment>
<evidence type="ECO:0000256" key="5">
    <source>
        <dbReference type="ARBA" id="ARBA00023180"/>
    </source>
</evidence>
<organism evidence="10">
    <name type="scientific">Python regius</name>
    <name type="common">Ball python</name>
    <name type="synonym">Boa regia</name>
    <dbReference type="NCBI Taxonomy" id="51751"/>
    <lineage>
        <taxon>Eukaryota</taxon>
        <taxon>Metazoa</taxon>
        <taxon>Chordata</taxon>
        <taxon>Craniata</taxon>
        <taxon>Vertebrata</taxon>
        <taxon>Euteleostomi</taxon>
        <taxon>Lepidosauria</taxon>
        <taxon>Squamata</taxon>
        <taxon>Bifurcata</taxon>
        <taxon>Unidentata</taxon>
        <taxon>Episquamata</taxon>
        <taxon>Toxicofera</taxon>
        <taxon>Serpentes</taxon>
        <taxon>Henophidia</taxon>
        <taxon>Pythonidae</taxon>
        <taxon>Python</taxon>
    </lineage>
</organism>
<dbReference type="EMBL" id="GBIC01000040">
    <property type="protein sequence ID" value="JAC94903.1"/>
    <property type="molecule type" value="mRNA"/>
</dbReference>
<evidence type="ECO:0000256" key="1">
    <source>
        <dbReference type="ARBA" id="ARBA00010701"/>
    </source>
</evidence>
<proteinExistence type="evidence at transcript level"/>
<evidence type="ECO:0000256" key="8">
    <source>
        <dbReference type="SAM" id="SignalP"/>
    </source>
</evidence>
<keyword evidence="6" id="KW-0378">Hydrolase</keyword>
<dbReference type="GO" id="GO:0016042">
    <property type="term" value="P:lipid catabolic process"/>
    <property type="evidence" value="ECO:0007669"/>
    <property type="project" value="UniProtKB-KW"/>
</dbReference>
<dbReference type="InterPro" id="IPR000073">
    <property type="entry name" value="AB_hydrolase_1"/>
</dbReference>
<dbReference type="FunFam" id="3.40.50.1820:FF:000012">
    <property type="entry name" value="Lipase"/>
    <property type="match status" value="1"/>
</dbReference>
<reference evidence="10" key="1">
    <citation type="journal article" date="2014" name="Toxicon">
        <title>Testing the Toxicofera: comparative transcriptomics casts doubt on the single, early evolution of the reptile venom system.</title>
        <authorList>
            <person name="Hargreaves A.D."/>
            <person name="Swain M.T."/>
            <person name="Logan D.W."/>
            <person name="Mulley J.F."/>
        </authorList>
    </citation>
    <scope>NUCLEOTIDE SEQUENCE</scope>
    <source>
        <tissue evidence="10">Scent gland</tissue>
    </source>
</reference>
<evidence type="ECO:0000256" key="2">
    <source>
        <dbReference type="ARBA" id="ARBA00022729"/>
    </source>
</evidence>
<evidence type="ECO:0000256" key="7">
    <source>
        <dbReference type="PIRSR" id="PIRSR000862-1"/>
    </source>
</evidence>
<evidence type="ECO:0000259" key="9">
    <source>
        <dbReference type="Pfam" id="PF00561"/>
    </source>
</evidence>
<evidence type="ECO:0000256" key="3">
    <source>
        <dbReference type="ARBA" id="ARBA00022963"/>
    </source>
</evidence>
<feature type="signal peptide" evidence="8">
    <location>
        <begin position="1"/>
        <end position="17"/>
    </location>
</feature>
<evidence type="ECO:0000313" key="10">
    <source>
        <dbReference type="EMBL" id="JAC94903.1"/>
    </source>
</evidence>
<dbReference type="PANTHER" id="PTHR11005">
    <property type="entry name" value="LYSOSOMAL ACID LIPASE-RELATED"/>
    <property type="match status" value="1"/>
</dbReference>
<dbReference type="Pfam" id="PF00561">
    <property type="entry name" value="Abhydrolase_1"/>
    <property type="match status" value="1"/>
</dbReference>
<feature type="domain" description="AB hydrolase-1" evidence="9">
    <location>
        <begin position="77"/>
        <end position="375"/>
    </location>
</feature>
<accession>A0A098LWP9</accession>
<dbReference type="InterPro" id="IPR029058">
    <property type="entry name" value="AB_hydrolase_fold"/>
</dbReference>